<feature type="transmembrane region" description="Helical" evidence="7">
    <location>
        <begin position="480"/>
        <end position="501"/>
    </location>
</feature>
<dbReference type="Gene3D" id="1.10.630.10">
    <property type="entry name" value="Cytochrome P450"/>
    <property type="match status" value="1"/>
</dbReference>
<dbReference type="AlphaFoldDB" id="A0AAV6HWB9"/>
<evidence type="ECO:0000256" key="7">
    <source>
        <dbReference type="SAM" id="Phobius"/>
    </source>
</evidence>
<dbReference type="GO" id="GO:0005886">
    <property type="term" value="C:plasma membrane"/>
    <property type="evidence" value="ECO:0007669"/>
    <property type="project" value="TreeGrafter"/>
</dbReference>
<keyword evidence="3" id="KW-0808">Transferase</keyword>
<protein>
    <recommendedName>
        <fullName evidence="10">Phospho-N-acetylmuramoyl-pentapeptide-transferase</fullName>
    </recommendedName>
</protein>
<dbReference type="Pfam" id="PF00067">
    <property type="entry name" value="p450"/>
    <property type="match status" value="1"/>
</dbReference>
<sequence>MDSSIWATLSSLSSYLIPLLLLLILLEQVSYLKKKSTVPGPSLVFPFLGNAISLVQNPTRFWETQSDLARTSPLGVSANYITGNFVVFVRSTDLSRKVFANVRPDAFQLIAHPFGKKLFGDHNLIYMFGQDHKDLRRLLAPNFTPRALSIYVPIQQRIVIEHLARWLRLSNGTPIALRWLCRDLNLDTSQTVFVGQYLSGKSKERFNFDYNLFNVGLMKLPIDLPGFAFREARETEAAVESRIPPPPHTSTTDIGSHLFDFLFAAQDASTSSLLWAVALLDSHQEILAKVRREVASIWLPESNTLITVDKLREMKYTEAVAREVLRIRAPASSVPHLAGKDFPLTDTYTIPKGAIVFPAVYESSFQGFVEPYRFDPDRFMDKRQENQISESGVRKHGFRRRIVQVRAMDEGFSSLDDWQDDDDILEYRHSSSEVEESDGDDLLNPVSDIDLPMVREPFLETNDALTGAAHRVKHGVITNIGLMTFLTILLLLVDCCAWRIVRLPLEPFYLMRPFCISAIVVSCAGYVCVPLLQSLKIYSIIRREGPARHSSKKGTPTMGGLFFVPIGIIVAEVSVGFSSIEVRGAAVATLAFAAIGLLDDVLSIIKNHNYGLSALMKILLEVAVGSIFSVWLETTKISSPYSMKMLVPLPAPLGLVSLGKCYLLLTSFCFVSMTNGINLTDGLDGLAGGTAALAFIGMSIAVLPICSDLSVFGASMAGACIGFLSHNRYKASVFMGDVGSLALGGALAAMASCTGMFLPLFISSGIFVLEAVSVIMQVSFFKTTKRLQGRGRRLFRMAPFHHHLELCGIKEPTIVAAAYVISSLSALLAGYVGLISA</sequence>
<feature type="transmembrane region" description="Helical" evidence="7">
    <location>
        <begin position="814"/>
        <end position="834"/>
    </location>
</feature>
<evidence type="ECO:0000313" key="9">
    <source>
        <dbReference type="Proteomes" id="UP000823749"/>
    </source>
</evidence>
<dbReference type="GO" id="GO:0044038">
    <property type="term" value="P:cell wall macromolecule biosynthetic process"/>
    <property type="evidence" value="ECO:0007669"/>
    <property type="project" value="TreeGrafter"/>
</dbReference>
<comment type="caution">
    <text evidence="8">The sequence shown here is derived from an EMBL/GenBank/DDBJ whole genome shotgun (WGS) entry which is preliminary data.</text>
</comment>
<proteinExistence type="inferred from homology"/>
<dbReference type="PANTHER" id="PTHR22926:SF5">
    <property type="entry name" value="PHOSPHO-N-ACETYLMURAMOYL-PENTAPEPTIDE-TRANSFERASE HOMOLOG"/>
    <property type="match status" value="1"/>
</dbReference>
<feature type="transmembrane region" description="Helical" evidence="7">
    <location>
        <begin position="614"/>
        <end position="632"/>
    </location>
</feature>
<dbReference type="SUPFAM" id="SSF48264">
    <property type="entry name" value="Cytochrome P450"/>
    <property type="match status" value="1"/>
</dbReference>
<feature type="transmembrane region" description="Helical" evidence="7">
    <location>
        <begin position="507"/>
        <end position="532"/>
    </location>
</feature>
<dbReference type="InterPro" id="IPR003524">
    <property type="entry name" value="PNAcMuramoyl-5peptid_Trfase"/>
</dbReference>
<feature type="transmembrane region" description="Helical" evidence="7">
    <location>
        <begin position="558"/>
        <end position="578"/>
    </location>
</feature>
<feature type="transmembrane region" description="Helical" evidence="7">
    <location>
        <begin position="709"/>
        <end position="726"/>
    </location>
</feature>
<dbReference type="GO" id="GO:0008963">
    <property type="term" value="F:phospho-N-acetylmuramoyl-pentapeptide-transferase activity"/>
    <property type="evidence" value="ECO:0007669"/>
    <property type="project" value="InterPro"/>
</dbReference>
<dbReference type="NCBIfam" id="TIGR00445">
    <property type="entry name" value="mraY"/>
    <property type="match status" value="1"/>
</dbReference>
<dbReference type="Pfam" id="PF10555">
    <property type="entry name" value="MraY_sig1"/>
    <property type="match status" value="1"/>
</dbReference>
<dbReference type="InterPro" id="IPR018480">
    <property type="entry name" value="PNAcMuramoyl-5peptid_Trfase_CS"/>
</dbReference>
<reference evidence="8 9" key="1">
    <citation type="submission" date="2020-08" db="EMBL/GenBank/DDBJ databases">
        <title>Plant Genome Project.</title>
        <authorList>
            <person name="Zhang R.-G."/>
        </authorList>
    </citation>
    <scope>NUCLEOTIDE SEQUENCE [LARGE SCALE GENOMIC DNA]</scope>
    <source>
        <strain evidence="8">WSP0</strain>
        <tissue evidence="8">Leaf</tissue>
    </source>
</reference>
<dbReference type="GO" id="GO:0071555">
    <property type="term" value="P:cell wall organization"/>
    <property type="evidence" value="ECO:0007669"/>
    <property type="project" value="TreeGrafter"/>
</dbReference>
<organism evidence="8 9">
    <name type="scientific">Rhododendron griersonianum</name>
    <dbReference type="NCBI Taxonomy" id="479676"/>
    <lineage>
        <taxon>Eukaryota</taxon>
        <taxon>Viridiplantae</taxon>
        <taxon>Streptophyta</taxon>
        <taxon>Embryophyta</taxon>
        <taxon>Tracheophyta</taxon>
        <taxon>Spermatophyta</taxon>
        <taxon>Magnoliopsida</taxon>
        <taxon>eudicotyledons</taxon>
        <taxon>Gunneridae</taxon>
        <taxon>Pentapetalae</taxon>
        <taxon>asterids</taxon>
        <taxon>Ericales</taxon>
        <taxon>Ericaceae</taxon>
        <taxon>Ericoideae</taxon>
        <taxon>Rhodoreae</taxon>
        <taxon>Rhododendron</taxon>
    </lineage>
</organism>
<keyword evidence="4 7" id="KW-0812">Transmembrane</keyword>
<dbReference type="GO" id="GO:0016705">
    <property type="term" value="F:oxidoreductase activity, acting on paired donors, with incorporation or reduction of molecular oxygen"/>
    <property type="evidence" value="ECO:0007669"/>
    <property type="project" value="InterPro"/>
</dbReference>
<dbReference type="PROSITE" id="PS01347">
    <property type="entry name" value="MRAY_1"/>
    <property type="match status" value="1"/>
</dbReference>
<comment type="subcellular location">
    <subcellularLocation>
        <location evidence="1">Membrane</location>
        <topology evidence="1">Multi-pass membrane protein</topology>
    </subcellularLocation>
</comment>
<dbReference type="InterPro" id="IPR036396">
    <property type="entry name" value="Cyt_P450_sf"/>
</dbReference>
<dbReference type="PANTHER" id="PTHR22926">
    <property type="entry name" value="PHOSPHO-N-ACETYLMURAMOYL-PENTAPEPTIDE-TRANSFERASE"/>
    <property type="match status" value="1"/>
</dbReference>
<accession>A0AAV6HWB9</accession>
<feature type="transmembrane region" description="Helical" evidence="7">
    <location>
        <begin position="738"/>
        <end position="758"/>
    </location>
</feature>
<keyword evidence="9" id="KW-1185">Reference proteome</keyword>
<evidence type="ECO:0000256" key="4">
    <source>
        <dbReference type="ARBA" id="ARBA00022692"/>
    </source>
</evidence>
<dbReference type="Proteomes" id="UP000823749">
    <property type="component" value="Chromosome 13"/>
</dbReference>
<dbReference type="InterPro" id="IPR001128">
    <property type="entry name" value="Cyt_P450"/>
</dbReference>
<name>A0AAV6HWB9_9ERIC</name>
<dbReference type="Pfam" id="PF00953">
    <property type="entry name" value="Glycos_transf_4"/>
    <property type="match status" value="1"/>
</dbReference>
<feature type="transmembrane region" description="Helical" evidence="7">
    <location>
        <begin position="652"/>
        <end position="671"/>
    </location>
</feature>
<evidence type="ECO:0000256" key="3">
    <source>
        <dbReference type="ARBA" id="ARBA00022679"/>
    </source>
</evidence>
<dbReference type="EMBL" id="JACTNZ010000013">
    <property type="protein sequence ID" value="KAG5517179.1"/>
    <property type="molecule type" value="Genomic_DNA"/>
</dbReference>
<evidence type="ECO:0000256" key="2">
    <source>
        <dbReference type="ARBA" id="ARBA00005583"/>
    </source>
</evidence>
<dbReference type="GO" id="GO:0005506">
    <property type="term" value="F:iron ion binding"/>
    <property type="evidence" value="ECO:0007669"/>
    <property type="project" value="InterPro"/>
</dbReference>
<feature type="transmembrane region" description="Helical" evidence="7">
    <location>
        <begin position="683"/>
        <end position="703"/>
    </location>
</feature>
<evidence type="ECO:0000256" key="6">
    <source>
        <dbReference type="ARBA" id="ARBA00023136"/>
    </source>
</evidence>
<dbReference type="CDD" id="cd06852">
    <property type="entry name" value="GT_MraY"/>
    <property type="match status" value="1"/>
</dbReference>
<dbReference type="GO" id="GO:0020037">
    <property type="term" value="F:heme binding"/>
    <property type="evidence" value="ECO:0007669"/>
    <property type="project" value="InterPro"/>
</dbReference>
<dbReference type="InterPro" id="IPR000715">
    <property type="entry name" value="Glycosyl_transferase_4"/>
</dbReference>
<keyword evidence="5 7" id="KW-1133">Transmembrane helix</keyword>
<keyword evidence="6 7" id="KW-0472">Membrane</keyword>
<gene>
    <name evidence="8" type="ORF">RHGRI_037817</name>
</gene>
<comment type="similarity">
    <text evidence="2">Belongs to the glycosyltransferase 4 family. MraY subfamily.</text>
</comment>
<feature type="transmembrane region" description="Helical" evidence="7">
    <location>
        <begin position="584"/>
        <end position="602"/>
    </location>
</feature>
<evidence type="ECO:0000256" key="5">
    <source>
        <dbReference type="ARBA" id="ARBA00022989"/>
    </source>
</evidence>
<dbReference type="HAMAP" id="MF_00038">
    <property type="entry name" value="MraY"/>
    <property type="match status" value="1"/>
</dbReference>
<dbReference type="GO" id="GO:0004497">
    <property type="term" value="F:monooxygenase activity"/>
    <property type="evidence" value="ECO:0007669"/>
    <property type="project" value="InterPro"/>
</dbReference>
<evidence type="ECO:0000313" key="8">
    <source>
        <dbReference type="EMBL" id="KAG5517179.1"/>
    </source>
</evidence>
<evidence type="ECO:0000256" key="1">
    <source>
        <dbReference type="ARBA" id="ARBA00004141"/>
    </source>
</evidence>
<feature type="transmembrane region" description="Helical" evidence="7">
    <location>
        <begin position="6"/>
        <end position="26"/>
    </location>
</feature>
<evidence type="ECO:0008006" key="10">
    <source>
        <dbReference type="Google" id="ProtNLM"/>
    </source>
</evidence>
<dbReference type="PROSITE" id="PS01348">
    <property type="entry name" value="MRAY_2"/>
    <property type="match status" value="1"/>
</dbReference>